<evidence type="ECO:0000313" key="3">
    <source>
        <dbReference type="EMBL" id="GAA0872832.1"/>
    </source>
</evidence>
<feature type="transmembrane region" description="Helical" evidence="1">
    <location>
        <begin position="710"/>
        <end position="732"/>
    </location>
</feature>
<dbReference type="Gene3D" id="2.130.10.10">
    <property type="entry name" value="YVTN repeat-like/Quinoprotein amine dehydrogenase"/>
    <property type="match status" value="2"/>
</dbReference>
<keyword evidence="3" id="KW-0808">Transferase</keyword>
<name>A0ABN1MIS1_9FLAO</name>
<dbReference type="EMBL" id="BAAAFG010000015">
    <property type="protein sequence ID" value="GAA0872832.1"/>
    <property type="molecule type" value="Genomic_DNA"/>
</dbReference>
<dbReference type="PANTHER" id="PTHR34220:SF7">
    <property type="entry name" value="SENSOR HISTIDINE KINASE YPDA"/>
    <property type="match status" value="1"/>
</dbReference>
<accession>A0ABN1MIS1</accession>
<reference evidence="3 4" key="1">
    <citation type="journal article" date="2019" name="Int. J. Syst. Evol. Microbiol.">
        <title>The Global Catalogue of Microorganisms (GCM) 10K type strain sequencing project: providing services to taxonomists for standard genome sequencing and annotation.</title>
        <authorList>
            <consortium name="The Broad Institute Genomics Platform"/>
            <consortium name="The Broad Institute Genome Sequencing Center for Infectious Disease"/>
            <person name="Wu L."/>
            <person name="Ma J."/>
        </authorList>
    </citation>
    <scope>NUCLEOTIDE SEQUENCE [LARGE SCALE GENOMIC DNA]</scope>
    <source>
        <strain evidence="3 4">JCM 16082</strain>
    </source>
</reference>
<dbReference type="InterPro" id="IPR015943">
    <property type="entry name" value="WD40/YVTN_repeat-like_dom_sf"/>
</dbReference>
<protein>
    <submittedName>
        <fullName evidence="3">Histidine kinase</fullName>
    </submittedName>
</protein>
<keyword evidence="1" id="KW-0472">Membrane</keyword>
<keyword evidence="4" id="KW-1185">Reference proteome</keyword>
<dbReference type="Gene3D" id="3.30.565.10">
    <property type="entry name" value="Histidine kinase-like ATPase, C-terminal domain"/>
    <property type="match status" value="1"/>
</dbReference>
<evidence type="ECO:0000256" key="1">
    <source>
        <dbReference type="SAM" id="Phobius"/>
    </source>
</evidence>
<keyword evidence="1" id="KW-0812">Transmembrane</keyword>
<dbReference type="SUPFAM" id="SSF55874">
    <property type="entry name" value="ATPase domain of HSP90 chaperone/DNA topoisomerase II/histidine kinase"/>
    <property type="match status" value="1"/>
</dbReference>
<dbReference type="PANTHER" id="PTHR34220">
    <property type="entry name" value="SENSOR HISTIDINE KINASE YPDA"/>
    <property type="match status" value="1"/>
</dbReference>
<feature type="domain" description="Signal transduction histidine kinase internal region" evidence="2">
    <location>
        <begin position="756"/>
        <end position="835"/>
    </location>
</feature>
<dbReference type="InterPro" id="IPR013783">
    <property type="entry name" value="Ig-like_fold"/>
</dbReference>
<dbReference type="RefSeq" id="WP_343766848.1">
    <property type="nucleotide sequence ID" value="NZ_BAAAFG010000015.1"/>
</dbReference>
<dbReference type="SUPFAM" id="SSF50998">
    <property type="entry name" value="Quinoprotein alcohol dehydrogenase-like"/>
    <property type="match status" value="1"/>
</dbReference>
<keyword evidence="1" id="KW-1133">Transmembrane helix</keyword>
<dbReference type="Proteomes" id="UP001500507">
    <property type="component" value="Unassembled WGS sequence"/>
</dbReference>
<dbReference type="InterPro" id="IPR010559">
    <property type="entry name" value="Sig_transdc_His_kin_internal"/>
</dbReference>
<organism evidence="3 4">
    <name type="scientific">Gangjinia marincola</name>
    <dbReference type="NCBI Taxonomy" id="578463"/>
    <lineage>
        <taxon>Bacteria</taxon>
        <taxon>Pseudomonadati</taxon>
        <taxon>Bacteroidota</taxon>
        <taxon>Flavobacteriia</taxon>
        <taxon>Flavobacteriales</taxon>
        <taxon>Flavobacteriaceae</taxon>
        <taxon>Gangjinia</taxon>
    </lineage>
</organism>
<dbReference type="InterPro" id="IPR036890">
    <property type="entry name" value="HATPase_C_sf"/>
</dbReference>
<gene>
    <name evidence="3" type="ORF">GCM10009117_19790</name>
</gene>
<dbReference type="Gene3D" id="2.60.40.10">
    <property type="entry name" value="Immunoglobulins"/>
    <property type="match status" value="1"/>
</dbReference>
<proteinExistence type="predicted"/>
<dbReference type="InterPro" id="IPR011047">
    <property type="entry name" value="Quinoprotein_ADH-like_sf"/>
</dbReference>
<dbReference type="InterPro" id="IPR050640">
    <property type="entry name" value="Bact_2-comp_sensor_kinase"/>
</dbReference>
<dbReference type="GO" id="GO:0016301">
    <property type="term" value="F:kinase activity"/>
    <property type="evidence" value="ECO:0007669"/>
    <property type="project" value="UniProtKB-KW"/>
</dbReference>
<evidence type="ECO:0000313" key="4">
    <source>
        <dbReference type="Proteomes" id="UP001500507"/>
    </source>
</evidence>
<keyword evidence="3" id="KW-0418">Kinase</keyword>
<sequence length="969" mass="111798">MRVSILFLFISSLCIAQHPAYLKLGDRDQVPDIEFYDLLVDQKGNRWFAADKGLFRYDGTTFIEYTNKEKRGFSIFDLNEDQQGRIWCLNISGQIFYVENDELIIFKDLQKELKGYLPKLVVSDNKLFLFGLDEIFQIDIKTKNFARIVSIDGRREIAEPALHGDMLITSIDDKLIDLLSGKALSTDNAFLRNNLVKSAWYSYQGTLLYLKKNKTNKLYRYNLERKTLIELKLPEVLRYTRVQKFSIINNELWLCSEKGVFSLAIDKDNVIVNDRWFKDFHISDIEKDLQDHYWISTLTEGLFLVPNPNICTLTGVNHNITVLEKENDSVLFFGTRDGNIYGFNRKSQKIISQALLNKGAIKDLVVHNEKGVIYVLADRGGSIHSLKGLSKIGNFNVVAGKSIDLVDNNRLIYASAGSSGLVEFDKDFNSHKIVLQSPKRSYASSFNTFNTTAWVGNVDQLIRYDRTWLPSEIKYNNEALSVNHITHATHGQTWLASFDLGVIHIDQNESTTLIDHDKGLLSFKIAALKTDKNSLWIASDKGVQFYNTHKDELQSYTSFNGIPTNKITDALIYDDTVLFSTTAGIFSLNKQTLGTKQYLPEILIESLTINDNSREVSDTLKLSFKETKIGMKFRSNVFRANDHIQYAFKLKQNDSVGWSTLDLGNNNLVFNSLGAGKYQLKLKAVDRLTKAESPIKTIYFSIEQAIWKTWWFLLWCSTVVISIILGIARYIIKRKAIAKQRELNQLEQDKQMILLKLENLRSQMNPHFVFNALNSIQEYIILNEKHLASDYLGKFADLMRKYLEHSNKEYITLAEEIDSLKMYLELEKLRFEDQLEYRIEVDQNIHQELIEIPAMLLQPYVENSIKHGLLHKRGQRKLHIEFKNQTDYLICVILDNGIGRKKANELNNRKKSNHKSFATKANANRVTLMNFEKKEQINVRIIDLFNDREEAMGTKVKITIPKQRKEINV</sequence>
<dbReference type="Pfam" id="PF06580">
    <property type="entry name" value="His_kinase"/>
    <property type="match status" value="1"/>
</dbReference>
<evidence type="ECO:0000259" key="2">
    <source>
        <dbReference type="Pfam" id="PF06580"/>
    </source>
</evidence>
<comment type="caution">
    <text evidence="3">The sequence shown here is derived from an EMBL/GenBank/DDBJ whole genome shotgun (WGS) entry which is preliminary data.</text>
</comment>